<accession>R0KNW4</accession>
<dbReference type="eggNOG" id="ENOG502S7PS">
    <property type="taxonomic scope" value="Eukaryota"/>
</dbReference>
<evidence type="ECO:0000313" key="2">
    <source>
        <dbReference type="Proteomes" id="UP000016935"/>
    </source>
</evidence>
<gene>
    <name evidence="1" type="ORF">SETTUDRAFT_45083</name>
</gene>
<dbReference type="GeneID" id="19404974"/>
<protein>
    <submittedName>
        <fullName evidence="1">Uncharacterized protein</fullName>
    </submittedName>
</protein>
<name>R0KNW4_EXST2</name>
<keyword evidence="2" id="KW-1185">Reference proteome</keyword>
<organism evidence="1 2">
    <name type="scientific">Exserohilum turcicum (strain 28A)</name>
    <name type="common">Northern leaf blight fungus</name>
    <name type="synonym">Setosphaeria turcica</name>
    <dbReference type="NCBI Taxonomy" id="671987"/>
    <lineage>
        <taxon>Eukaryota</taxon>
        <taxon>Fungi</taxon>
        <taxon>Dikarya</taxon>
        <taxon>Ascomycota</taxon>
        <taxon>Pezizomycotina</taxon>
        <taxon>Dothideomycetes</taxon>
        <taxon>Pleosporomycetidae</taxon>
        <taxon>Pleosporales</taxon>
        <taxon>Pleosporineae</taxon>
        <taxon>Pleosporaceae</taxon>
        <taxon>Exserohilum</taxon>
    </lineage>
</organism>
<dbReference type="RefSeq" id="XP_008021341.1">
    <property type="nucleotide sequence ID" value="XM_008023150.1"/>
</dbReference>
<dbReference type="HOGENOM" id="CLU_052690_0_0_1"/>
<reference evidence="1 2" key="1">
    <citation type="journal article" date="2012" name="PLoS Pathog.">
        <title>Diverse lifestyles and strategies of plant pathogenesis encoded in the genomes of eighteen Dothideomycetes fungi.</title>
        <authorList>
            <person name="Ohm R.A."/>
            <person name="Feau N."/>
            <person name="Henrissat B."/>
            <person name="Schoch C.L."/>
            <person name="Horwitz B.A."/>
            <person name="Barry K.W."/>
            <person name="Condon B.J."/>
            <person name="Copeland A.C."/>
            <person name="Dhillon B."/>
            <person name="Glaser F."/>
            <person name="Hesse C.N."/>
            <person name="Kosti I."/>
            <person name="LaButti K."/>
            <person name="Lindquist E.A."/>
            <person name="Lucas S."/>
            <person name="Salamov A.A."/>
            <person name="Bradshaw R.E."/>
            <person name="Ciuffetti L."/>
            <person name="Hamelin R.C."/>
            <person name="Kema G.H.J."/>
            <person name="Lawrence C."/>
            <person name="Scott J.A."/>
            <person name="Spatafora J.W."/>
            <person name="Turgeon B.G."/>
            <person name="de Wit P.J.G.M."/>
            <person name="Zhong S."/>
            <person name="Goodwin S.B."/>
            <person name="Grigoriev I.V."/>
        </authorList>
    </citation>
    <scope>NUCLEOTIDE SEQUENCE [LARGE SCALE GENOMIC DNA]</scope>
    <source>
        <strain evidence="2">28A</strain>
    </source>
</reference>
<reference evidence="1 2" key="2">
    <citation type="journal article" date="2013" name="PLoS Genet.">
        <title>Comparative genome structure, secondary metabolite, and effector coding capacity across Cochliobolus pathogens.</title>
        <authorList>
            <person name="Condon B.J."/>
            <person name="Leng Y."/>
            <person name="Wu D."/>
            <person name="Bushley K.E."/>
            <person name="Ohm R.A."/>
            <person name="Otillar R."/>
            <person name="Martin J."/>
            <person name="Schackwitz W."/>
            <person name="Grimwood J."/>
            <person name="MohdZainudin N."/>
            <person name="Xue C."/>
            <person name="Wang R."/>
            <person name="Manning V.A."/>
            <person name="Dhillon B."/>
            <person name="Tu Z.J."/>
            <person name="Steffenson B.J."/>
            <person name="Salamov A."/>
            <person name="Sun H."/>
            <person name="Lowry S."/>
            <person name="LaButti K."/>
            <person name="Han J."/>
            <person name="Copeland A."/>
            <person name="Lindquist E."/>
            <person name="Barry K."/>
            <person name="Schmutz J."/>
            <person name="Baker S.E."/>
            <person name="Ciuffetti L.M."/>
            <person name="Grigoriev I.V."/>
            <person name="Zhong S."/>
            <person name="Turgeon B.G."/>
        </authorList>
    </citation>
    <scope>NUCLEOTIDE SEQUENCE [LARGE SCALE GENOMIC DNA]</scope>
    <source>
        <strain evidence="2">28A</strain>
    </source>
</reference>
<proteinExistence type="predicted"/>
<dbReference type="STRING" id="671987.R0KNW4"/>
<sequence length="311" mass="33655">MLPPVDPAVLQRNPNFEVLYKDLCARKLNPSGSTRETKKQRVHDEIRRTLTTARTTHLTSQILISTLSSLSSTSLSSTSLPDDLYPAIDIAAAQLQGRVRAGDRAILSHDVQVFLSNMDIISAAVSTQLSLTAHHLCVIAAPGTGLSTAELSGTAAALQHDASVALPADVQAAHLQLTHSFSLLLAAHSALLTAAIQALEQTQQGALARHTRSSAELLHARSVVLGLQAKIHSYSHAPPAEFVAALKQFRRAQGSGERALKDREALANRELELYERAGDKGMRDLAARKMWLVDEVQRVEAEIGKLEAERR</sequence>
<dbReference type="EMBL" id="KB908482">
    <property type="protein sequence ID" value="EOA90764.1"/>
    <property type="molecule type" value="Genomic_DNA"/>
</dbReference>
<evidence type="ECO:0000313" key="1">
    <source>
        <dbReference type="EMBL" id="EOA90764.1"/>
    </source>
</evidence>
<dbReference type="AlphaFoldDB" id="R0KNW4"/>
<dbReference type="Proteomes" id="UP000016935">
    <property type="component" value="Unassembled WGS sequence"/>
</dbReference>
<dbReference type="OrthoDB" id="66964at2759"/>